<dbReference type="Pfam" id="PF18962">
    <property type="entry name" value="Por_Secre_tail"/>
    <property type="match status" value="1"/>
</dbReference>
<dbReference type="Proteomes" id="UP000050454">
    <property type="component" value="Unassembled WGS sequence"/>
</dbReference>
<evidence type="ECO:0000313" key="3">
    <source>
        <dbReference type="Proteomes" id="UP000050454"/>
    </source>
</evidence>
<organism evidence="2 3">
    <name type="scientific">Jiulongibacter sediminis</name>
    <dbReference type="NCBI Taxonomy" id="1605367"/>
    <lineage>
        <taxon>Bacteria</taxon>
        <taxon>Pseudomonadati</taxon>
        <taxon>Bacteroidota</taxon>
        <taxon>Cytophagia</taxon>
        <taxon>Cytophagales</taxon>
        <taxon>Leadbetterellaceae</taxon>
        <taxon>Jiulongibacter</taxon>
    </lineage>
</organism>
<dbReference type="AlphaFoldDB" id="A0A0P7BJV0"/>
<proteinExistence type="predicted"/>
<gene>
    <name evidence="2" type="ORF">AFM12_13465</name>
</gene>
<dbReference type="NCBIfam" id="TIGR04183">
    <property type="entry name" value="Por_Secre_tail"/>
    <property type="match status" value="1"/>
</dbReference>
<accession>A0A0P7BJV0</accession>
<sequence>MSTAVFAQKSEDKIKIRVEKNIDGEVQVIEKEIDATGMSEAERQRVMESLQDSLIGDIGKDKKVKIVIDEDRRIERLEDFDEDFEFKMDDEDFEFHHDRSPGVRVYKKGRKGGSDGWDEFQWEMERFGDEMRVLGEELPRQIQRSMPRVYAWTDDMIREFTPSSTIRGLDVFPNKPDTEIVNIKFFAPEEGDVNITILDTKGNVVAKKEAKNFKGEYVGQLELKKAEKGTYFVIVSQGDDGVTRRVVID</sequence>
<protein>
    <recommendedName>
        <fullName evidence="1">Secretion system C-terminal sorting domain-containing protein</fullName>
    </recommendedName>
</protein>
<feature type="domain" description="Secretion system C-terminal sorting" evidence="1">
    <location>
        <begin position="171"/>
        <end position="248"/>
    </location>
</feature>
<evidence type="ECO:0000313" key="2">
    <source>
        <dbReference type="EMBL" id="KPM47511.1"/>
    </source>
</evidence>
<name>A0A0P7BJV0_9BACT</name>
<dbReference type="InterPro" id="IPR026444">
    <property type="entry name" value="Secre_tail"/>
</dbReference>
<comment type="caution">
    <text evidence="2">The sequence shown here is derived from an EMBL/GenBank/DDBJ whole genome shotgun (WGS) entry which is preliminary data.</text>
</comment>
<keyword evidence="3" id="KW-1185">Reference proteome</keyword>
<reference evidence="2 3" key="1">
    <citation type="submission" date="2015-07" db="EMBL/GenBank/DDBJ databases">
        <title>The draft genome sequence of Leadbetterella sp. JN14-9.</title>
        <authorList>
            <person name="Liu Y."/>
            <person name="Du J."/>
            <person name="Shao Z."/>
        </authorList>
    </citation>
    <scope>NUCLEOTIDE SEQUENCE [LARGE SCALE GENOMIC DNA]</scope>
    <source>
        <strain evidence="2 3">JN14-9</strain>
    </source>
</reference>
<evidence type="ECO:0000259" key="1">
    <source>
        <dbReference type="Pfam" id="PF18962"/>
    </source>
</evidence>
<dbReference type="EMBL" id="LGTQ01000010">
    <property type="protein sequence ID" value="KPM47511.1"/>
    <property type="molecule type" value="Genomic_DNA"/>
</dbReference>